<dbReference type="RefSeq" id="WP_072428258.1">
    <property type="nucleotide sequence ID" value="NZ_FPKR01000006.1"/>
</dbReference>
<dbReference type="Pfam" id="PF13302">
    <property type="entry name" value="Acetyltransf_3"/>
    <property type="match status" value="1"/>
</dbReference>
<name>A0A1K2HFZ5_9NEIS</name>
<evidence type="ECO:0000313" key="2">
    <source>
        <dbReference type="EMBL" id="SFZ75784.1"/>
    </source>
</evidence>
<accession>A0A1K2HFZ5</accession>
<proteinExistence type="predicted"/>
<dbReference type="SUPFAM" id="SSF55729">
    <property type="entry name" value="Acyl-CoA N-acyltransferases (Nat)"/>
    <property type="match status" value="1"/>
</dbReference>
<evidence type="ECO:0000313" key="3">
    <source>
        <dbReference type="Proteomes" id="UP000186513"/>
    </source>
</evidence>
<dbReference type="InterPro" id="IPR016181">
    <property type="entry name" value="Acyl_CoA_acyltransferase"/>
</dbReference>
<organism evidence="2 3">
    <name type="scientific">Chitinimonas taiwanensis DSM 18899</name>
    <dbReference type="NCBI Taxonomy" id="1121279"/>
    <lineage>
        <taxon>Bacteria</taxon>
        <taxon>Pseudomonadati</taxon>
        <taxon>Pseudomonadota</taxon>
        <taxon>Betaproteobacteria</taxon>
        <taxon>Neisseriales</taxon>
        <taxon>Chitinibacteraceae</taxon>
        <taxon>Chitinimonas</taxon>
    </lineage>
</organism>
<dbReference type="PANTHER" id="PTHR43792">
    <property type="entry name" value="GNAT FAMILY, PUTATIVE (AFU_ORTHOLOGUE AFUA_3G00765)-RELATED-RELATED"/>
    <property type="match status" value="1"/>
</dbReference>
<sequence>MLPLRTVRLLLRDFQADDASAYLRLREGAQFGRYYPAQECDHAASQQLLVRFIGWQHEQPRRQWQLAITRAADGALIGSCGVRVQPDGSASFGCELGEAWWGQGYAREAAQALLDFARDQLGVQVLDAETLLANTAAQQLALQLGFVALPEAGAAREFNGQSWPVLRLRKTLY</sequence>
<dbReference type="EMBL" id="FPKR01000006">
    <property type="protein sequence ID" value="SFZ75784.1"/>
    <property type="molecule type" value="Genomic_DNA"/>
</dbReference>
<dbReference type="PANTHER" id="PTHR43792:SF1">
    <property type="entry name" value="N-ACETYLTRANSFERASE DOMAIN-CONTAINING PROTEIN"/>
    <property type="match status" value="1"/>
</dbReference>
<dbReference type="Proteomes" id="UP000186513">
    <property type="component" value="Unassembled WGS sequence"/>
</dbReference>
<dbReference type="AlphaFoldDB" id="A0A1K2HFZ5"/>
<feature type="domain" description="N-acetyltransferase" evidence="1">
    <location>
        <begin position="32"/>
        <end position="173"/>
    </location>
</feature>
<keyword evidence="2" id="KW-0808">Transferase</keyword>
<dbReference type="Gene3D" id="3.40.630.30">
    <property type="match status" value="1"/>
</dbReference>
<keyword evidence="3" id="KW-1185">Reference proteome</keyword>
<dbReference type="PROSITE" id="PS51186">
    <property type="entry name" value="GNAT"/>
    <property type="match status" value="1"/>
</dbReference>
<dbReference type="STRING" id="1121279.SAMN02745887_01736"/>
<dbReference type="InterPro" id="IPR051531">
    <property type="entry name" value="N-acetyltransferase"/>
</dbReference>
<gene>
    <name evidence="2" type="ORF">SAMN02745887_01736</name>
</gene>
<dbReference type="GO" id="GO:0016747">
    <property type="term" value="F:acyltransferase activity, transferring groups other than amino-acyl groups"/>
    <property type="evidence" value="ECO:0007669"/>
    <property type="project" value="InterPro"/>
</dbReference>
<evidence type="ECO:0000259" key="1">
    <source>
        <dbReference type="PROSITE" id="PS51186"/>
    </source>
</evidence>
<reference evidence="2 3" key="1">
    <citation type="submission" date="2016-11" db="EMBL/GenBank/DDBJ databases">
        <authorList>
            <person name="Jaros S."/>
            <person name="Januszkiewicz K."/>
            <person name="Wedrychowicz H."/>
        </authorList>
    </citation>
    <scope>NUCLEOTIDE SEQUENCE [LARGE SCALE GENOMIC DNA]</scope>
    <source>
        <strain evidence="2 3">DSM 18899</strain>
    </source>
</reference>
<protein>
    <submittedName>
        <fullName evidence="2">Protein N-acetyltransferase, RimJ/RimL family</fullName>
    </submittedName>
</protein>
<dbReference type="InterPro" id="IPR000182">
    <property type="entry name" value="GNAT_dom"/>
</dbReference>